<organism evidence="1 2">
    <name type="scientific">Paenibacillus eucommiae</name>
    <dbReference type="NCBI Taxonomy" id="1355755"/>
    <lineage>
        <taxon>Bacteria</taxon>
        <taxon>Bacillati</taxon>
        <taxon>Bacillota</taxon>
        <taxon>Bacilli</taxon>
        <taxon>Bacillales</taxon>
        <taxon>Paenibacillaceae</taxon>
        <taxon>Paenibacillus</taxon>
    </lineage>
</organism>
<accession>A0ABS4J3T0</accession>
<dbReference type="RefSeq" id="WP_209976344.1">
    <property type="nucleotide sequence ID" value="NZ_JAGGLB010000026.1"/>
</dbReference>
<gene>
    <name evidence="1" type="ORF">J2Z66_006136</name>
</gene>
<sequence length="437" mass="48684">MNQHSDRWDKLRVLTRQVVEASRIQPEVSLLDLPGGEELAASQPSMPVRNTTGITLIRPGGGSCYPSFWIRDFAMSLDSGMISAEELLGMLRLTASTQNGRTPIELDEGVVPAFAVADHINLDGQPVFYPGTYSPGTDQAGNGWGEHPPYCDQFYFIEMAHFYIKTTGNQRILMEMWEGIPLLERLEGAFLVPAAEPDTGIVYSALKPRAVNFGFVDSIIQTGSLLFSTLLKYRSSILMAEIMELCGQADQAEMYIRISRQIRHHVPLVFGSDSGWLLAATEYGRQPDVWGTAYAIYLDLLEDLPYEAALAAILDGYRKGTTCLKGNVRHVPTDADASKESVWEKKTAEYPINTYQNGAYWGTPAGWYMYALSLTDPDASQEMFEAYVDGMLEEDYRKQGWGGAPWECIHHDGNYRQNGVYMTSVATPYGVLLKKFG</sequence>
<dbReference type="InterPro" id="IPR012341">
    <property type="entry name" value="6hp_glycosidase-like_sf"/>
</dbReference>
<reference evidence="1 2" key="1">
    <citation type="submission" date="2021-03" db="EMBL/GenBank/DDBJ databases">
        <title>Genomic Encyclopedia of Type Strains, Phase IV (KMG-IV): sequencing the most valuable type-strain genomes for metagenomic binning, comparative biology and taxonomic classification.</title>
        <authorList>
            <person name="Goeker M."/>
        </authorList>
    </citation>
    <scope>NUCLEOTIDE SEQUENCE [LARGE SCALE GENOMIC DNA]</scope>
    <source>
        <strain evidence="1 2">DSM 26048</strain>
    </source>
</reference>
<proteinExistence type="predicted"/>
<dbReference type="Proteomes" id="UP001519287">
    <property type="component" value="Unassembled WGS sequence"/>
</dbReference>
<keyword evidence="2" id="KW-1185">Reference proteome</keyword>
<evidence type="ECO:0000313" key="1">
    <source>
        <dbReference type="EMBL" id="MBP1994497.1"/>
    </source>
</evidence>
<dbReference type="Gene3D" id="1.50.10.10">
    <property type="match status" value="1"/>
</dbReference>
<name>A0ABS4J3T0_9BACL</name>
<evidence type="ECO:0000313" key="2">
    <source>
        <dbReference type="Proteomes" id="UP001519287"/>
    </source>
</evidence>
<dbReference type="EMBL" id="JAGGLB010000026">
    <property type="protein sequence ID" value="MBP1994497.1"/>
    <property type="molecule type" value="Genomic_DNA"/>
</dbReference>
<protein>
    <submittedName>
        <fullName evidence="1">Uncharacterized protein</fullName>
    </submittedName>
</protein>
<comment type="caution">
    <text evidence="1">The sequence shown here is derived from an EMBL/GenBank/DDBJ whole genome shotgun (WGS) entry which is preliminary data.</text>
</comment>
<dbReference type="InterPro" id="IPR008928">
    <property type="entry name" value="6-hairpin_glycosidase_sf"/>
</dbReference>
<dbReference type="SUPFAM" id="SSF48208">
    <property type="entry name" value="Six-hairpin glycosidases"/>
    <property type="match status" value="1"/>
</dbReference>